<accession>A0A2Z3HBI0</accession>
<evidence type="ECO:0008006" key="4">
    <source>
        <dbReference type="Google" id="ProtNLM"/>
    </source>
</evidence>
<evidence type="ECO:0000313" key="3">
    <source>
        <dbReference type="Proteomes" id="UP000245802"/>
    </source>
</evidence>
<dbReference type="AlphaFoldDB" id="A0A2Z3HBI0"/>
<dbReference type="InterPro" id="IPR046230">
    <property type="entry name" value="DUF6263"/>
</dbReference>
<dbReference type="Pfam" id="PF19777">
    <property type="entry name" value="DUF6263"/>
    <property type="match status" value="1"/>
</dbReference>
<keyword evidence="1" id="KW-0732">Signal</keyword>
<dbReference type="Proteomes" id="UP000245802">
    <property type="component" value="Chromosome"/>
</dbReference>
<feature type="chain" id="PRO_5016258625" description="TIGR03067 domain-containing protein" evidence="1">
    <location>
        <begin position="20"/>
        <end position="291"/>
    </location>
</feature>
<evidence type="ECO:0000313" key="2">
    <source>
        <dbReference type="EMBL" id="AWM41086.1"/>
    </source>
</evidence>
<sequence>MRTASAFVALVLLVAPTTAADPVSLKWSLKEGDSFYATTTQEIDQAIKVMGQTVNQKMTTTTVAKFEAKSVKGGGFEVKMTYTKMTMDGALGNGGGLTDRFKGASLTATFDKGFELKKLEGYDKFLNQLSDGDDGMKKVFQAVMPETAVKLMFSQVFVGSPKEKAAVGDKWSRTDKVPLAGLGELTNKTQFALDGVSGDVATLKTTGDVTFKTGEGGDALPFKVVSADIKSDEVKGTILFDLKAGRLKSSSTSMKLKGTMTIEVMNQQVDAEIDQKATTKVELSDKNPVRD</sequence>
<evidence type="ECO:0000256" key="1">
    <source>
        <dbReference type="SAM" id="SignalP"/>
    </source>
</evidence>
<gene>
    <name evidence="2" type="ORF">C1280_31615</name>
</gene>
<dbReference type="KEGG" id="gog:C1280_31615"/>
<dbReference type="OrthoDB" id="280297at2"/>
<keyword evidence="3" id="KW-1185">Reference proteome</keyword>
<reference evidence="2 3" key="1">
    <citation type="submission" date="2018-01" db="EMBL/GenBank/DDBJ databases">
        <title>G. obscuriglobus.</title>
        <authorList>
            <person name="Franke J."/>
            <person name="Blomberg W."/>
            <person name="Selmecki A."/>
        </authorList>
    </citation>
    <scope>NUCLEOTIDE SEQUENCE [LARGE SCALE GENOMIC DNA]</scope>
    <source>
        <strain evidence="2 3">DSM 5831</strain>
    </source>
</reference>
<proteinExistence type="predicted"/>
<protein>
    <recommendedName>
        <fullName evidence="4">TIGR03067 domain-containing protein</fullName>
    </recommendedName>
</protein>
<dbReference type="RefSeq" id="WP_010040097.1">
    <property type="nucleotide sequence ID" value="NZ_CP025958.1"/>
</dbReference>
<dbReference type="EMBL" id="CP025958">
    <property type="protein sequence ID" value="AWM41086.1"/>
    <property type="molecule type" value="Genomic_DNA"/>
</dbReference>
<name>A0A2Z3HBI0_9BACT</name>
<organism evidence="2 3">
    <name type="scientific">Gemmata obscuriglobus</name>
    <dbReference type="NCBI Taxonomy" id="114"/>
    <lineage>
        <taxon>Bacteria</taxon>
        <taxon>Pseudomonadati</taxon>
        <taxon>Planctomycetota</taxon>
        <taxon>Planctomycetia</taxon>
        <taxon>Gemmatales</taxon>
        <taxon>Gemmataceae</taxon>
        <taxon>Gemmata</taxon>
    </lineage>
</organism>
<feature type="signal peptide" evidence="1">
    <location>
        <begin position="1"/>
        <end position="19"/>
    </location>
</feature>